<dbReference type="Pfam" id="PF13288">
    <property type="entry name" value="DXPR_C"/>
    <property type="match status" value="1"/>
</dbReference>
<sequence length="89" mass="9916">TIRFRNLALAYQAMSLAGHMPCIVNAANEAAVAAFLQDEIGFLDMSDVIEKTMACTSYIKEPSYDDYVATNAEAIRITKEQIQLRKNLN</sequence>
<dbReference type="EC" id="1.1.1.267" evidence="2"/>
<gene>
    <name evidence="2" type="ORF">EZS27_017809</name>
</gene>
<dbReference type="GO" id="GO:0030604">
    <property type="term" value="F:1-deoxy-D-xylulose-5-phosphate reductoisomerase activity"/>
    <property type="evidence" value="ECO:0007669"/>
    <property type="project" value="UniProtKB-EC"/>
</dbReference>
<dbReference type="SUPFAM" id="SSF69055">
    <property type="entry name" value="1-deoxy-D-xylulose-5-phosphate reductoisomerase, C-terminal domain"/>
    <property type="match status" value="1"/>
</dbReference>
<protein>
    <submittedName>
        <fullName evidence="2">1-deoxy-D-xylulose 5-phosphate reductoisomerase</fullName>
        <ecNumber evidence="2">1.1.1.267</ecNumber>
    </submittedName>
</protein>
<dbReference type="InterPro" id="IPR036169">
    <property type="entry name" value="DXPR_C_sf"/>
</dbReference>
<dbReference type="EMBL" id="SNRY01001066">
    <property type="protein sequence ID" value="KAA6333828.1"/>
    <property type="molecule type" value="Genomic_DNA"/>
</dbReference>
<keyword evidence="2" id="KW-0560">Oxidoreductase</keyword>
<dbReference type="GO" id="GO:0070402">
    <property type="term" value="F:NADPH binding"/>
    <property type="evidence" value="ECO:0007669"/>
    <property type="project" value="TreeGrafter"/>
</dbReference>
<comment type="caution">
    <text evidence="2">The sequence shown here is derived from an EMBL/GenBank/DDBJ whole genome shotgun (WGS) entry which is preliminary data.</text>
</comment>
<reference evidence="2" key="1">
    <citation type="submission" date="2019-03" db="EMBL/GenBank/DDBJ databases">
        <title>Single cell metagenomics reveals metabolic interactions within the superorganism composed of flagellate Streblomastix strix and complex community of Bacteroidetes bacteria on its surface.</title>
        <authorList>
            <person name="Treitli S.C."/>
            <person name="Kolisko M."/>
            <person name="Husnik F."/>
            <person name="Keeling P."/>
            <person name="Hampl V."/>
        </authorList>
    </citation>
    <scope>NUCLEOTIDE SEQUENCE</scope>
    <source>
        <strain evidence="2">STM</strain>
    </source>
</reference>
<feature type="non-terminal residue" evidence="2">
    <location>
        <position position="1"/>
    </location>
</feature>
<evidence type="ECO:0000259" key="1">
    <source>
        <dbReference type="Pfam" id="PF13288"/>
    </source>
</evidence>
<accession>A0A5J4RJM9</accession>
<dbReference type="AlphaFoldDB" id="A0A5J4RJM9"/>
<name>A0A5J4RJM9_9ZZZZ</name>
<feature type="domain" description="DXP reductoisomerase C-terminal" evidence="1">
    <location>
        <begin position="3"/>
        <end position="74"/>
    </location>
</feature>
<dbReference type="GO" id="GO:0051484">
    <property type="term" value="P:isopentenyl diphosphate biosynthetic process, methylerythritol 4-phosphate pathway involved in terpenoid biosynthetic process"/>
    <property type="evidence" value="ECO:0007669"/>
    <property type="project" value="TreeGrafter"/>
</dbReference>
<organism evidence="2">
    <name type="scientific">termite gut metagenome</name>
    <dbReference type="NCBI Taxonomy" id="433724"/>
    <lineage>
        <taxon>unclassified sequences</taxon>
        <taxon>metagenomes</taxon>
        <taxon>organismal metagenomes</taxon>
    </lineage>
</organism>
<evidence type="ECO:0000313" key="2">
    <source>
        <dbReference type="EMBL" id="KAA6333828.1"/>
    </source>
</evidence>
<dbReference type="GO" id="GO:0016853">
    <property type="term" value="F:isomerase activity"/>
    <property type="evidence" value="ECO:0007669"/>
    <property type="project" value="UniProtKB-KW"/>
</dbReference>
<dbReference type="Gene3D" id="1.10.1740.10">
    <property type="match status" value="1"/>
</dbReference>
<dbReference type="InterPro" id="IPR003821">
    <property type="entry name" value="DXP_reductoisomerase"/>
</dbReference>
<dbReference type="GO" id="GO:0030145">
    <property type="term" value="F:manganese ion binding"/>
    <property type="evidence" value="ECO:0007669"/>
    <property type="project" value="TreeGrafter"/>
</dbReference>
<keyword evidence="2" id="KW-0413">Isomerase</keyword>
<proteinExistence type="predicted"/>
<dbReference type="PANTHER" id="PTHR30525">
    <property type="entry name" value="1-DEOXY-D-XYLULOSE 5-PHOSPHATE REDUCTOISOMERASE"/>
    <property type="match status" value="1"/>
</dbReference>
<dbReference type="InterPro" id="IPR026877">
    <property type="entry name" value="DXPR_C"/>
</dbReference>
<dbReference type="PANTHER" id="PTHR30525:SF0">
    <property type="entry name" value="1-DEOXY-D-XYLULOSE 5-PHOSPHATE REDUCTOISOMERASE, CHLOROPLASTIC"/>
    <property type="match status" value="1"/>
</dbReference>